<accession>A0A9P7QZJ8</accession>
<dbReference type="AlphaFoldDB" id="A0A9P7QZJ8"/>
<proteinExistence type="predicted"/>
<reference evidence="1" key="1">
    <citation type="submission" date="2021-05" db="EMBL/GenBank/DDBJ databases">
        <title>Comparative genomics of three Colletotrichum scovillei strains and genetic complementation revealed genes involved fungal growth and virulence on chili pepper.</title>
        <authorList>
            <person name="Hsieh D.-K."/>
            <person name="Chuang S.-C."/>
            <person name="Chen C.-Y."/>
            <person name="Chao Y.-T."/>
            <person name="Lu M.-Y.J."/>
            <person name="Lee M.-H."/>
            <person name="Shih M.-C."/>
        </authorList>
    </citation>
    <scope>NUCLEOTIDE SEQUENCE</scope>
    <source>
        <strain evidence="1">Coll-153</strain>
    </source>
</reference>
<dbReference type="Proteomes" id="UP000699042">
    <property type="component" value="Unassembled WGS sequence"/>
</dbReference>
<evidence type="ECO:0000313" key="1">
    <source>
        <dbReference type="EMBL" id="KAG7046893.1"/>
    </source>
</evidence>
<comment type="caution">
    <text evidence="1">The sequence shown here is derived from an EMBL/GenBank/DDBJ whole genome shotgun (WGS) entry which is preliminary data.</text>
</comment>
<keyword evidence="2" id="KW-1185">Reference proteome</keyword>
<organism evidence="1 2">
    <name type="scientific">Colletotrichum scovillei</name>
    <dbReference type="NCBI Taxonomy" id="1209932"/>
    <lineage>
        <taxon>Eukaryota</taxon>
        <taxon>Fungi</taxon>
        <taxon>Dikarya</taxon>
        <taxon>Ascomycota</taxon>
        <taxon>Pezizomycotina</taxon>
        <taxon>Sordariomycetes</taxon>
        <taxon>Hypocreomycetidae</taxon>
        <taxon>Glomerellales</taxon>
        <taxon>Glomerellaceae</taxon>
        <taxon>Colletotrichum</taxon>
        <taxon>Colletotrichum acutatum species complex</taxon>
    </lineage>
</organism>
<dbReference type="EMBL" id="JAESDN010000008">
    <property type="protein sequence ID" value="KAG7046893.1"/>
    <property type="molecule type" value="Genomic_DNA"/>
</dbReference>
<sequence length="176" mass="19113">AAYQWTARGLGCVCVRRPRLSPSLAPPDFFWARLTPFQTTGACDKPPPPHFNFTNCLSRRRLRGSIRLLSSPGPFPSLPATPAYDSTYLVTSLPSTVYGVMGFGLLPPTQLSITNTTPRRAPFASHAIPLRAPADRLDLPVGTACLHLKLLGALQTSDGPSFGAKSQRLPEPRLMF</sequence>
<feature type="non-terminal residue" evidence="1">
    <location>
        <position position="176"/>
    </location>
</feature>
<evidence type="ECO:0000313" key="2">
    <source>
        <dbReference type="Proteomes" id="UP000699042"/>
    </source>
</evidence>
<gene>
    <name evidence="1" type="ORF">JMJ77_015111</name>
</gene>
<protein>
    <submittedName>
        <fullName evidence="1">Uncharacterized protein</fullName>
    </submittedName>
</protein>
<name>A0A9P7QZJ8_9PEZI</name>